<proteinExistence type="inferred from homology"/>
<dbReference type="PANTHER" id="PTHR19338">
    <property type="entry name" value="TRANSLOCASE OF INNER MITOCHONDRIAL MEMBRANE 13 HOMOLOG"/>
    <property type="match status" value="1"/>
</dbReference>
<evidence type="ECO:0000256" key="2">
    <source>
        <dbReference type="ARBA" id="ARBA00022614"/>
    </source>
</evidence>
<keyword evidence="6" id="KW-0175">Coiled coil</keyword>
<dbReference type="Pfam" id="PF00931">
    <property type="entry name" value="NB-ARC"/>
    <property type="match status" value="1"/>
</dbReference>
<evidence type="ECO:0000256" key="3">
    <source>
        <dbReference type="ARBA" id="ARBA00022737"/>
    </source>
</evidence>
<evidence type="ECO:0000256" key="5">
    <source>
        <dbReference type="ARBA" id="ARBA00022821"/>
    </source>
</evidence>
<dbReference type="GO" id="GO:0042742">
    <property type="term" value="P:defense response to bacterium"/>
    <property type="evidence" value="ECO:0007669"/>
    <property type="project" value="UniProtKB-ARBA"/>
</dbReference>
<dbReference type="InterPro" id="IPR058922">
    <property type="entry name" value="WHD_DRP"/>
</dbReference>
<dbReference type="Pfam" id="PF23598">
    <property type="entry name" value="LRR_14"/>
    <property type="match status" value="1"/>
</dbReference>
<organism evidence="11">
    <name type="scientific">Aegilops tauschii</name>
    <name type="common">Tausch's goatgrass</name>
    <name type="synonym">Aegilops squarrosa</name>
    <dbReference type="NCBI Taxonomy" id="37682"/>
    <lineage>
        <taxon>Eukaryota</taxon>
        <taxon>Viridiplantae</taxon>
        <taxon>Streptophyta</taxon>
        <taxon>Embryophyta</taxon>
        <taxon>Tracheophyta</taxon>
        <taxon>Spermatophyta</taxon>
        <taxon>Magnoliopsida</taxon>
        <taxon>Liliopsida</taxon>
        <taxon>Poales</taxon>
        <taxon>Poaceae</taxon>
        <taxon>BOP clade</taxon>
        <taxon>Pooideae</taxon>
        <taxon>Triticodae</taxon>
        <taxon>Triticeae</taxon>
        <taxon>Triticinae</taxon>
        <taxon>Aegilops</taxon>
    </lineage>
</organism>
<protein>
    <submittedName>
        <fullName evidence="11">Disease resistance protein RPP13</fullName>
    </submittedName>
</protein>
<dbReference type="Gene3D" id="1.10.8.430">
    <property type="entry name" value="Helical domain of apoptotic protease-activating factors"/>
    <property type="match status" value="1"/>
</dbReference>
<dbReference type="PANTHER" id="PTHR19338:SF54">
    <property type="entry name" value="AAA+ ATPASE DOMAIN-CONTAINING PROTEIN"/>
    <property type="match status" value="1"/>
</dbReference>
<dbReference type="InterPro" id="IPR027417">
    <property type="entry name" value="P-loop_NTPase"/>
</dbReference>
<feature type="domain" description="NB-ARC" evidence="7">
    <location>
        <begin position="192"/>
        <end position="315"/>
    </location>
</feature>
<feature type="domain" description="Disease resistance protein winged helix" evidence="9">
    <location>
        <begin position="424"/>
        <end position="473"/>
    </location>
</feature>
<keyword evidence="2" id="KW-0433">Leucine-rich repeat</keyword>
<comment type="similarity">
    <text evidence="1">Belongs to the disease resistance NB-LRR family.</text>
</comment>
<dbReference type="FunFam" id="1.10.10.10:FF:000322">
    <property type="entry name" value="Probable disease resistance protein At1g63360"/>
    <property type="match status" value="1"/>
</dbReference>
<dbReference type="AlphaFoldDB" id="M8C8Z9"/>
<name>M8C8Z9_AEGTA</name>
<dbReference type="Pfam" id="PF23559">
    <property type="entry name" value="WHD_DRP"/>
    <property type="match status" value="1"/>
</dbReference>
<dbReference type="InterPro" id="IPR038005">
    <property type="entry name" value="RX-like_CC"/>
</dbReference>
<dbReference type="SUPFAM" id="SSF52047">
    <property type="entry name" value="RNI-like"/>
    <property type="match status" value="1"/>
</dbReference>
<dbReference type="GO" id="GO:0043531">
    <property type="term" value="F:ADP binding"/>
    <property type="evidence" value="ECO:0007669"/>
    <property type="project" value="InterPro"/>
</dbReference>
<dbReference type="InterPro" id="IPR002182">
    <property type="entry name" value="NB-ARC"/>
</dbReference>
<dbReference type="InterPro" id="IPR041118">
    <property type="entry name" value="Rx_N"/>
</dbReference>
<dbReference type="PRINTS" id="PR00364">
    <property type="entry name" value="DISEASERSIST"/>
</dbReference>
<keyword evidence="4" id="KW-0547">Nucleotide-binding</keyword>
<dbReference type="Pfam" id="PF18052">
    <property type="entry name" value="Rx_N"/>
    <property type="match status" value="1"/>
</dbReference>
<evidence type="ECO:0000259" key="8">
    <source>
        <dbReference type="Pfam" id="PF18052"/>
    </source>
</evidence>
<sequence length="744" mass="84671">MEVSAGEMGPVICKLAELLVGEYNLEKRVKKGVQSLLTELEMMHAVLRKVGEVPSEQLEEPVRIWAGKVRDLSCDMEDAVDDFLVRVDEGSSIQPMNMRNRVKKFLKKTTKLFSKGKALHQICDAIEEAQDLAKELAELRKRYKLDMFTPTNGATIDPRVLALQKDVGELVGLDGTRDDLIKTLICEDGSCKEQLKIISIVGVGGLDKTTLTKAFFEKIKAQFDRAAFVPVGQNPDIRKIFKDLLYGLDKEKFKDIHKTTRDEKLLMEEISEFLLDKRYLIIIDDIWEEEIWRYINCALYKNKLHSRIIITTRNRMKPLSDEDSQILFHRRIFQSKQKCPEDLQVVSRDILKKYAGVPLAIVTIASLLVSSQRVKPKHEWMHVYNSMGCGVTQNGIAKDMKRILSLSYYDLPPHLKTCLLYLSIFPEDFEVERDWLIWRWLAEGFIQCNQKESSLFEIGKSYFNELMNRSLLQPAYIEAFNFCVCWILEILASGRGALASASRSLTSLEVLKRVRLPSCPYIFKELRHLTELRALYIICDEMDKDLSNILAESLGNLRKLQNLKIGNVGSVIDRMREIWVPPSHLRTFETWSGLFLRLPKWVNSTSLPQLSTLEIEVEELQADDIQIIGMLPALLCLVLSARHVMGTLVVGADAFPNVTCCKFERFLTSPCLFPPGAMPRVEHLQFEVSAPSITSGEVDCGLGHLPSVEQIKVILRVGNFSYEERGSPGIAEACNRSPSKTSHH</sequence>
<evidence type="ECO:0000313" key="11">
    <source>
        <dbReference type="EnsemblPlants" id="EMT30573"/>
    </source>
</evidence>
<dbReference type="Gene3D" id="1.20.5.4130">
    <property type="match status" value="1"/>
</dbReference>
<reference evidence="11" key="1">
    <citation type="submission" date="2015-06" db="UniProtKB">
        <authorList>
            <consortium name="EnsemblPlants"/>
        </authorList>
    </citation>
    <scope>IDENTIFICATION</scope>
</reference>
<evidence type="ECO:0000259" key="7">
    <source>
        <dbReference type="Pfam" id="PF00931"/>
    </source>
</evidence>
<dbReference type="EnsemblPlants" id="EMT30573">
    <property type="protein sequence ID" value="EMT30573"/>
    <property type="gene ID" value="F775_25587"/>
</dbReference>
<evidence type="ECO:0000256" key="1">
    <source>
        <dbReference type="ARBA" id="ARBA00008894"/>
    </source>
</evidence>
<dbReference type="GO" id="GO:0002758">
    <property type="term" value="P:innate immune response-activating signaling pathway"/>
    <property type="evidence" value="ECO:0007669"/>
    <property type="project" value="UniProtKB-ARBA"/>
</dbReference>
<keyword evidence="5" id="KW-0611">Plant defense</keyword>
<dbReference type="Gene3D" id="1.10.10.10">
    <property type="entry name" value="Winged helix-like DNA-binding domain superfamily/Winged helix DNA-binding domain"/>
    <property type="match status" value="1"/>
</dbReference>
<dbReference type="InterPro" id="IPR055414">
    <property type="entry name" value="LRR_R13L4/SHOC2-like"/>
</dbReference>
<evidence type="ECO:0000259" key="10">
    <source>
        <dbReference type="Pfam" id="PF23598"/>
    </source>
</evidence>
<dbReference type="SUPFAM" id="SSF52540">
    <property type="entry name" value="P-loop containing nucleoside triphosphate hydrolases"/>
    <property type="match status" value="1"/>
</dbReference>
<dbReference type="InterPro" id="IPR042197">
    <property type="entry name" value="Apaf_helical"/>
</dbReference>
<dbReference type="Gene3D" id="3.40.50.300">
    <property type="entry name" value="P-loop containing nucleotide triphosphate hydrolases"/>
    <property type="match status" value="1"/>
</dbReference>
<dbReference type="InterPro" id="IPR036388">
    <property type="entry name" value="WH-like_DNA-bd_sf"/>
</dbReference>
<dbReference type="CDD" id="cd14798">
    <property type="entry name" value="RX-CC_like"/>
    <property type="match status" value="1"/>
</dbReference>
<dbReference type="GO" id="GO:0009626">
    <property type="term" value="P:plant-type hypersensitive response"/>
    <property type="evidence" value="ECO:0007669"/>
    <property type="project" value="UniProtKB-ARBA"/>
</dbReference>
<evidence type="ECO:0000256" key="4">
    <source>
        <dbReference type="ARBA" id="ARBA00022741"/>
    </source>
</evidence>
<evidence type="ECO:0000256" key="6">
    <source>
        <dbReference type="ARBA" id="ARBA00023054"/>
    </source>
</evidence>
<evidence type="ECO:0000259" key="9">
    <source>
        <dbReference type="Pfam" id="PF23559"/>
    </source>
</evidence>
<feature type="domain" description="Disease resistance N-terminal" evidence="8">
    <location>
        <begin position="8"/>
        <end position="97"/>
    </location>
</feature>
<keyword evidence="3" id="KW-0677">Repeat</keyword>
<feature type="domain" description="Disease resistance R13L4/SHOC-2-like LRR" evidence="10">
    <location>
        <begin position="499"/>
        <end position="721"/>
    </location>
</feature>
<accession>M8C8Z9</accession>